<dbReference type="Gene3D" id="1.10.443.10">
    <property type="entry name" value="Intergrase catalytic core"/>
    <property type="match status" value="1"/>
</dbReference>
<protein>
    <submittedName>
        <fullName evidence="12">Tyrosine-type recombinase/integrase</fullName>
    </submittedName>
</protein>
<dbReference type="SUPFAM" id="SSF56349">
    <property type="entry name" value="DNA breaking-rejoining enzymes"/>
    <property type="match status" value="1"/>
</dbReference>
<evidence type="ECO:0000256" key="6">
    <source>
        <dbReference type="ARBA" id="ARBA00023125"/>
    </source>
</evidence>
<dbReference type="RefSeq" id="WP_378520538.1">
    <property type="nucleotide sequence ID" value="NZ_CBCSDI010000012.1"/>
</dbReference>
<gene>
    <name evidence="12" type="ORF">ACFFJG_19885</name>
</gene>
<dbReference type="PANTHER" id="PTHR30349:SF77">
    <property type="entry name" value="TYROSINE RECOMBINASE XERC"/>
    <property type="match status" value="1"/>
</dbReference>
<name>A0ABV6E728_9ACTN</name>
<dbReference type="InterPro" id="IPR050090">
    <property type="entry name" value="Tyrosine_recombinase_XerCD"/>
</dbReference>
<dbReference type="InterPro" id="IPR010998">
    <property type="entry name" value="Integrase_recombinase_N"/>
</dbReference>
<dbReference type="CDD" id="cd00397">
    <property type="entry name" value="DNA_BRE_C"/>
    <property type="match status" value="1"/>
</dbReference>
<keyword evidence="6 9" id="KW-0238">DNA-binding</keyword>
<evidence type="ECO:0000256" key="1">
    <source>
        <dbReference type="ARBA" id="ARBA00004496"/>
    </source>
</evidence>
<keyword evidence="4" id="KW-0159">Chromosome partition</keyword>
<evidence type="ECO:0000256" key="7">
    <source>
        <dbReference type="ARBA" id="ARBA00023172"/>
    </source>
</evidence>
<keyword evidence="2" id="KW-0963">Cytoplasm</keyword>
<keyword evidence="13" id="KW-1185">Reference proteome</keyword>
<evidence type="ECO:0000259" key="10">
    <source>
        <dbReference type="PROSITE" id="PS51898"/>
    </source>
</evidence>
<comment type="subcellular location">
    <subcellularLocation>
        <location evidence="1">Cytoplasm</location>
    </subcellularLocation>
</comment>
<dbReference type="InterPro" id="IPR013762">
    <property type="entry name" value="Integrase-like_cat_sf"/>
</dbReference>
<keyword evidence="7" id="KW-0233">DNA recombination</keyword>
<dbReference type="Gene3D" id="1.10.150.130">
    <property type="match status" value="1"/>
</dbReference>
<dbReference type="Pfam" id="PF02899">
    <property type="entry name" value="Phage_int_SAM_1"/>
    <property type="match status" value="1"/>
</dbReference>
<evidence type="ECO:0000256" key="4">
    <source>
        <dbReference type="ARBA" id="ARBA00022829"/>
    </source>
</evidence>
<evidence type="ECO:0000256" key="9">
    <source>
        <dbReference type="PROSITE-ProRule" id="PRU01248"/>
    </source>
</evidence>
<dbReference type="Proteomes" id="UP001589698">
    <property type="component" value="Unassembled WGS sequence"/>
</dbReference>
<evidence type="ECO:0000256" key="2">
    <source>
        <dbReference type="ARBA" id="ARBA00022490"/>
    </source>
</evidence>
<accession>A0ABV6E728</accession>
<organism evidence="12 13">
    <name type="scientific">Nocardioides zeicaulis</name>
    <dbReference type="NCBI Taxonomy" id="1776857"/>
    <lineage>
        <taxon>Bacteria</taxon>
        <taxon>Bacillati</taxon>
        <taxon>Actinomycetota</taxon>
        <taxon>Actinomycetes</taxon>
        <taxon>Propionibacteriales</taxon>
        <taxon>Nocardioidaceae</taxon>
        <taxon>Nocardioides</taxon>
    </lineage>
</organism>
<dbReference type="PANTHER" id="PTHR30349">
    <property type="entry name" value="PHAGE INTEGRASE-RELATED"/>
    <property type="match status" value="1"/>
</dbReference>
<feature type="domain" description="Tyr recombinase" evidence="10">
    <location>
        <begin position="111"/>
        <end position="300"/>
    </location>
</feature>
<dbReference type="Pfam" id="PF00589">
    <property type="entry name" value="Phage_integrase"/>
    <property type="match status" value="1"/>
</dbReference>
<dbReference type="InterPro" id="IPR011010">
    <property type="entry name" value="DNA_brk_join_enz"/>
</dbReference>
<keyword evidence="5" id="KW-0229">DNA integration</keyword>
<dbReference type="InterPro" id="IPR004107">
    <property type="entry name" value="Integrase_SAM-like_N"/>
</dbReference>
<proteinExistence type="predicted"/>
<evidence type="ECO:0000256" key="5">
    <source>
        <dbReference type="ARBA" id="ARBA00022908"/>
    </source>
</evidence>
<sequence length="307" mass="33384">MSTSLTVPQAELLAQSWQLSLRAERKSPQTLKSYGDGVRQYLAWCASHDAPMASRASLNQWVAAMLDAGAAASTARARQLAVRRFASWLAEEREIESDPFLGVKAPKLDEQVVEPLTDDELRCLLKACAPAKGATPAEALRHRRDEAMIRLMFETGMRAGEVVALELVDVDLASGTATVRRGKGGKGRTVPFGPDASLALDRYIRLRRGHRLADTPALWLGDRGKRFSYDALHKTLAARAAQAGVIGFHPHKLRHTAAHRWLAAGGSEGGLMAVAGWTRPDMLMRYTKAQASARAATEARALNLGEL</sequence>
<dbReference type="InterPro" id="IPR002104">
    <property type="entry name" value="Integrase_catalytic"/>
</dbReference>
<dbReference type="EMBL" id="JBHLXH010000003">
    <property type="protein sequence ID" value="MFC0224760.1"/>
    <property type="molecule type" value="Genomic_DNA"/>
</dbReference>
<dbReference type="PROSITE" id="PS51900">
    <property type="entry name" value="CB"/>
    <property type="match status" value="1"/>
</dbReference>
<evidence type="ECO:0000313" key="12">
    <source>
        <dbReference type="EMBL" id="MFC0224760.1"/>
    </source>
</evidence>
<reference evidence="12 13" key="1">
    <citation type="submission" date="2024-09" db="EMBL/GenBank/DDBJ databases">
        <authorList>
            <person name="Sun Q."/>
            <person name="Mori K."/>
        </authorList>
    </citation>
    <scope>NUCLEOTIDE SEQUENCE [LARGE SCALE GENOMIC DNA]</scope>
    <source>
        <strain evidence="12 13">CCM 8654</strain>
    </source>
</reference>
<dbReference type="PROSITE" id="PS51898">
    <property type="entry name" value="TYR_RECOMBINASE"/>
    <property type="match status" value="1"/>
</dbReference>
<evidence type="ECO:0000313" key="13">
    <source>
        <dbReference type="Proteomes" id="UP001589698"/>
    </source>
</evidence>
<dbReference type="InterPro" id="IPR044068">
    <property type="entry name" value="CB"/>
</dbReference>
<keyword evidence="8" id="KW-0131">Cell cycle</keyword>
<feature type="domain" description="Core-binding (CB)" evidence="11">
    <location>
        <begin position="8"/>
        <end position="90"/>
    </location>
</feature>
<evidence type="ECO:0000256" key="3">
    <source>
        <dbReference type="ARBA" id="ARBA00022618"/>
    </source>
</evidence>
<comment type="caution">
    <text evidence="12">The sequence shown here is derived from an EMBL/GenBank/DDBJ whole genome shotgun (WGS) entry which is preliminary data.</text>
</comment>
<keyword evidence="3" id="KW-0132">Cell division</keyword>
<evidence type="ECO:0000259" key="11">
    <source>
        <dbReference type="PROSITE" id="PS51900"/>
    </source>
</evidence>
<evidence type="ECO:0000256" key="8">
    <source>
        <dbReference type="ARBA" id="ARBA00023306"/>
    </source>
</evidence>